<organism evidence="2 3">
    <name type="scientific">Companilactobacillus mishanensis</name>
    <dbReference type="NCBI Taxonomy" id="2486008"/>
    <lineage>
        <taxon>Bacteria</taxon>
        <taxon>Bacillati</taxon>
        <taxon>Bacillota</taxon>
        <taxon>Bacilli</taxon>
        <taxon>Lactobacillales</taxon>
        <taxon>Lactobacillaceae</taxon>
        <taxon>Companilactobacillus</taxon>
    </lineage>
</organism>
<dbReference type="RefSeq" id="WP_153381708.1">
    <property type="nucleotide sequence ID" value="NZ_VDFM01000001.1"/>
</dbReference>
<keyword evidence="4" id="KW-1185">Reference proteome</keyword>
<name>A0A5P0ZF08_9LACO</name>
<gene>
    <name evidence="2" type="ORF">FHL02_01240</name>
    <name evidence="1" type="ORF">FHL03_02030</name>
</gene>
<dbReference type="EMBL" id="VDFN01000001">
    <property type="protein sequence ID" value="MQS44260.1"/>
    <property type="molecule type" value="Genomic_DNA"/>
</dbReference>
<dbReference type="Proteomes" id="UP000436655">
    <property type="component" value="Unassembled WGS sequence"/>
</dbReference>
<protein>
    <submittedName>
        <fullName evidence="2">Uncharacterized protein</fullName>
    </submittedName>
</protein>
<dbReference type="AlphaFoldDB" id="A0A5P0ZF08"/>
<accession>A0A5P0ZF08</accession>
<comment type="caution">
    <text evidence="2">The sequence shown here is derived from an EMBL/GenBank/DDBJ whole genome shotgun (WGS) entry which is preliminary data.</text>
</comment>
<dbReference type="Proteomes" id="UP000380386">
    <property type="component" value="Unassembled WGS sequence"/>
</dbReference>
<dbReference type="EMBL" id="VDFM01000001">
    <property type="protein sequence ID" value="MQS51637.1"/>
    <property type="molecule type" value="Genomic_DNA"/>
</dbReference>
<evidence type="ECO:0000313" key="2">
    <source>
        <dbReference type="EMBL" id="MQS51637.1"/>
    </source>
</evidence>
<reference evidence="1" key="2">
    <citation type="submission" date="2019-05" db="EMBL/GenBank/DDBJ databases">
        <authorList>
            <person name="Schuster J.A."/>
            <person name="Ehrmann M.A."/>
        </authorList>
    </citation>
    <scope>NUCLEOTIDE SEQUENCE</scope>
    <source>
        <strain evidence="1">TMW 1.2098</strain>
    </source>
</reference>
<sequence length="140" mass="16386">MIKELEVPSYIKESLAEMKDRNIAFSEFVEEILLREPDPLFADVNIFYNDSLEEAERSEFLDLVMRYFKGNIIIHEPKYYIRLGKGELGYLNFKLADRTSSLGSKDIDGVIIKTKFTKSEIIELLDERYLSFRVFPATNE</sequence>
<evidence type="ECO:0000313" key="1">
    <source>
        <dbReference type="EMBL" id="MQS44260.1"/>
    </source>
</evidence>
<evidence type="ECO:0000313" key="3">
    <source>
        <dbReference type="Proteomes" id="UP000380386"/>
    </source>
</evidence>
<reference evidence="3 4" key="1">
    <citation type="journal article" date="2019" name="Syst. Appl. Microbiol.">
        <title>Polyphasic characterization of two novel Lactobacillus spp. isolated from blown salami packages: Description of Lactobacillus halodurans sp. nov. and Lactobacillus salsicarnum sp. nov.</title>
        <authorList>
            <person name="Schuster J.A."/>
            <person name="Klingl A."/>
            <person name="Vogel R.F."/>
            <person name="Ehrmann M.A."/>
        </authorList>
    </citation>
    <scope>NUCLEOTIDE SEQUENCE [LARGE SCALE GENOMIC DNA]</scope>
    <source>
        <strain evidence="1 4">TMW 1.2098</strain>
        <strain evidence="2 3">TMW 1.2118</strain>
    </source>
</reference>
<evidence type="ECO:0000313" key="4">
    <source>
        <dbReference type="Proteomes" id="UP000436655"/>
    </source>
</evidence>
<proteinExistence type="predicted"/>